<reference evidence="1" key="1">
    <citation type="journal article" date="2015" name="Nature">
        <title>Complex archaea that bridge the gap between prokaryotes and eukaryotes.</title>
        <authorList>
            <person name="Spang A."/>
            <person name="Saw J.H."/>
            <person name="Jorgensen S.L."/>
            <person name="Zaremba-Niedzwiedzka K."/>
            <person name="Martijn J."/>
            <person name="Lind A.E."/>
            <person name="van Eijk R."/>
            <person name="Schleper C."/>
            <person name="Guy L."/>
            <person name="Ettema T.J."/>
        </authorList>
    </citation>
    <scope>NUCLEOTIDE SEQUENCE</scope>
</reference>
<proteinExistence type="predicted"/>
<dbReference type="EMBL" id="LAZR01000350">
    <property type="protein sequence ID" value="KKN73080.1"/>
    <property type="molecule type" value="Genomic_DNA"/>
</dbReference>
<organism evidence="1">
    <name type="scientific">marine sediment metagenome</name>
    <dbReference type="NCBI Taxonomy" id="412755"/>
    <lineage>
        <taxon>unclassified sequences</taxon>
        <taxon>metagenomes</taxon>
        <taxon>ecological metagenomes</taxon>
    </lineage>
</organism>
<gene>
    <name evidence="1" type="ORF">LCGC14_0403890</name>
</gene>
<sequence length="60" mass="7038">MYTITIGNSIVKRYKLQWKAYNGKRYYVKKTRILHSISLQDVKCKALSLFGCSPDNIIRI</sequence>
<accession>A0A0F9SVW3</accession>
<name>A0A0F9SVW3_9ZZZZ</name>
<comment type="caution">
    <text evidence="1">The sequence shown here is derived from an EMBL/GenBank/DDBJ whole genome shotgun (WGS) entry which is preliminary data.</text>
</comment>
<evidence type="ECO:0000313" key="1">
    <source>
        <dbReference type="EMBL" id="KKN73080.1"/>
    </source>
</evidence>
<dbReference type="AlphaFoldDB" id="A0A0F9SVW3"/>
<protein>
    <submittedName>
        <fullName evidence="1">Uncharacterized protein</fullName>
    </submittedName>
</protein>